<dbReference type="NCBIfam" id="TIGR02937">
    <property type="entry name" value="sigma70-ECF"/>
    <property type="match status" value="1"/>
</dbReference>
<dbReference type="InterPro" id="IPR039425">
    <property type="entry name" value="RNA_pol_sigma-70-like"/>
</dbReference>
<dbReference type="AlphaFoldDB" id="A0A4R1EZ01"/>
<dbReference type="GO" id="GO:0003677">
    <property type="term" value="F:DNA binding"/>
    <property type="evidence" value="ECO:0007669"/>
    <property type="project" value="InterPro"/>
</dbReference>
<dbReference type="SUPFAM" id="SSF88946">
    <property type="entry name" value="Sigma2 domain of RNA polymerase sigma factors"/>
    <property type="match status" value="1"/>
</dbReference>
<dbReference type="PANTHER" id="PTHR43133:SF62">
    <property type="entry name" value="RNA POLYMERASE SIGMA FACTOR SIGZ"/>
    <property type="match status" value="1"/>
</dbReference>
<evidence type="ECO:0000259" key="6">
    <source>
        <dbReference type="Pfam" id="PF08281"/>
    </source>
</evidence>
<dbReference type="InterPro" id="IPR036388">
    <property type="entry name" value="WH-like_DNA-bd_sf"/>
</dbReference>
<evidence type="ECO:0000313" key="8">
    <source>
        <dbReference type="Proteomes" id="UP000294887"/>
    </source>
</evidence>
<dbReference type="CDD" id="cd06171">
    <property type="entry name" value="Sigma70_r4"/>
    <property type="match status" value="1"/>
</dbReference>
<keyword evidence="3" id="KW-0731">Sigma factor</keyword>
<dbReference type="InterPro" id="IPR014284">
    <property type="entry name" value="RNA_pol_sigma-70_dom"/>
</dbReference>
<dbReference type="RefSeq" id="WP_131906216.1">
    <property type="nucleotide sequence ID" value="NZ_BAAAFU010000006.1"/>
</dbReference>
<accession>A0A4R1EZ01</accession>
<keyword evidence="2" id="KW-0805">Transcription regulation</keyword>
<dbReference type="EMBL" id="SMFQ01000004">
    <property type="protein sequence ID" value="TCJ84458.1"/>
    <property type="molecule type" value="Genomic_DNA"/>
</dbReference>
<evidence type="ECO:0000256" key="2">
    <source>
        <dbReference type="ARBA" id="ARBA00023015"/>
    </source>
</evidence>
<dbReference type="InterPro" id="IPR013325">
    <property type="entry name" value="RNA_pol_sigma_r2"/>
</dbReference>
<evidence type="ECO:0000256" key="4">
    <source>
        <dbReference type="ARBA" id="ARBA00023163"/>
    </source>
</evidence>
<keyword evidence="4" id="KW-0804">Transcription</keyword>
<protein>
    <submittedName>
        <fullName evidence="7">RNA polymerase sigma-70 factor (ECF subfamily)</fullName>
    </submittedName>
</protein>
<sequence length="189" mass="21993">MNPLNTLLQKAATQNQAAFQQLYTEVSPKLFALCLRLVNYDNEAAEEILQEAFIKIWNKADKFDVEKGNAMAWMSTIVRNQTFDRLRSYKSRPELVEETEYETIEYTANDLQPEQKLLYRQQIAKFKDMLDELPANQRECITHSIVYGRSHSQIADEMNVPLGTVKAWLRRNIKIIQDVMSDTDAYGLH</sequence>
<dbReference type="InterPro" id="IPR013324">
    <property type="entry name" value="RNA_pol_sigma_r3/r4-like"/>
</dbReference>
<dbReference type="Gene3D" id="1.10.1740.10">
    <property type="match status" value="1"/>
</dbReference>
<feature type="domain" description="RNA polymerase sigma factor 70 region 4 type 2" evidence="6">
    <location>
        <begin position="126"/>
        <end position="171"/>
    </location>
</feature>
<dbReference type="Pfam" id="PF04542">
    <property type="entry name" value="Sigma70_r2"/>
    <property type="match status" value="1"/>
</dbReference>
<dbReference type="InterPro" id="IPR007627">
    <property type="entry name" value="RNA_pol_sigma70_r2"/>
</dbReference>
<dbReference type="OrthoDB" id="9784272at2"/>
<reference evidence="7 8" key="1">
    <citation type="submission" date="2019-03" db="EMBL/GenBank/DDBJ databases">
        <title>Genomic Encyclopedia of Type Strains, Phase IV (KMG-IV): sequencing the most valuable type-strain genomes for metagenomic binning, comparative biology and taxonomic classification.</title>
        <authorList>
            <person name="Goeker M."/>
        </authorList>
    </citation>
    <scope>NUCLEOTIDE SEQUENCE [LARGE SCALE GENOMIC DNA]</scope>
    <source>
        <strain evidence="7 8">DSM 24830</strain>
    </source>
</reference>
<keyword evidence="8" id="KW-1185">Reference proteome</keyword>
<name>A0A4R1EZ01_9GAMM</name>
<evidence type="ECO:0000256" key="1">
    <source>
        <dbReference type="ARBA" id="ARBA00010641"/>
    </source>
</evidence>
<dbReference type="SUPFAM" id="SSF88659">
    <property type="entry name" value="Sigma3 and sigma4 domains of RNA polymerase sigma factors"/>
    <property type="match status" value="1"/>
</dbReference>
<organism evidence="7 8">
    <name type="scientific">Cocleimonas flava</name>
    <dbReference type="NCBI Taxonomy" id="634765"/>
    <lineage>
        <taxon>Bacteria</taxon>
        <taxon>Pseudomonadati</taxon>
        <taxon>Pseudomonadota</taxon>
        <taxon>Gammaproteobacteria</taxon>
        <taxon>Thiotrichales</taxon>
        <taxon>Thiotrichaceae</taxon>
        <taxon>Cocleimonas</taxon>
    </lineage>
</organism>
<comment type="similarity">
    <text evidence="1">Belongs to the sigma-70 factor family. ECF subfamily.</text>
</comment>
<dbReference type="Pfam" id="PF08281">
    <property type="entry name" value="Sigma70_r4_2"/>
    <property type="match status" value="1"/>
</dbReference>
<evidence type="ECO:0000259" key="5">
    <source>
        <dbReference type="Pfam" id="PF04542"/>
    </source>
</evidence>
<dbReference type="Proteomes" id="UP000294887">
    <property type="component" value="Unassembled WGS sequence"/>
</dbReference>
<comment type="caution">
    <text evidence="7">The sequence shown here is derived from an EMBL/GenBank/DDBJ whole genome shotgun (WGS) entry which is preliminary data.</text>
</comment>
<evidence type="ECO:0000256" key="3">
    <source>
        <dbReference type="ARBA" id="ARBA00023082"/>
    </source>
</evidence>
<dbReference type="GO" id="GO:0016987">
    <property type="term" value="F:sigma factor activity"/>
    <property type="evidence" value="ECO:0007669"/>
    <property type="project" value="UniProtKB-KW"/>
</dbReference>
<dbReference type="InterPro" id="IPR013249">
    <property type="entry name" value="RNA_pol_sigma70_r4_t2"/>
</dbReference>
<dbReference type="PANTHER" id="PTHR43133">
    <property type="entry name" value="RNA POLYMERASE ECF-TYPE SIGMA FACTO"/>
    <property type="match status" value="1"/>
</dbReference>
<proteinExistence type="inferred from homology"/>
<gene>
    <name evidence="7" type="ORF">EV695_2415</name>
</gene>
<feature type="domain" description="RNA polymerase sigma-70 region 2" evidence="5">
    <location>
        <begin position="22"/>
        <end position="90"/>
    </location>
</feature>
<dbReference type="GO" id="GO:0006352">
    <property type="term" value="P:DNA-templated transcription initiation"/>
    <property type="evidence" value="ECO:0007669"/>
    <property type="project" value="InterPro"/>
</dbReference>
<dbReference type="Gene3D" id="1.10.10.10">
    <property type="entry name" value="Winged helix-like DNA-binding domain superfamily/Winged helix DNA-binding domain"/>
    <property type="match status" value="1"/>
</dbReference>
<evidence type="ECO:0000313" key="7">
    <source>
        <dbReference type="EMBL" id="TCJ84458.1"/>
    </source>
</evidence>